<evidence type="ECO:0008006" key="4">
    <source>
        <dbReference type="Google" id="ProtNLM"/>
    </source>
</evidence>
<accession>A2SDK1</accession>
<dbReference type="HOGENOM" id="CLU_1893769_0_0_4"/>
<keyword evidence="3" id="KW-1185">Reference proteome</keyword>
<dbReference type="RefSeq" id="WP_011828278.1">
    <property type="nucleotide sequence ID" value="NC_008825.1"/>
</dbReference>
<dbReference type="Proteomes" id="UP000000366">
    <property type="component" value="Chromosome"/>
</dbReference>
<dbReference type="STRING" id="420662.Mpe_A0678"/>
<evidence type="ECO:0000256" key="1">
    <source>
        <dbReference type="SAM" id="SignalP"/>
    </source>
</evidence>
<feature type="signal peptide" evidence="1">
    <location>
        <begin position="1"/>
        <end position="31"/>
    </location>
</feature>
<evidence type="ECO:0000313" key="3">
    <source>
        <dbReference type="Proteomes" id="UP000000366"/>
    </source>
</evidence>
<reference evidence="2 3" key="1">
    <citation type="journal article" date="2007" name="J. Bacteriol.">
        <title>Whole-genome analysis of the methyl tert-butyl ether-degrading beta-proteobacterium Methylibium petroleiphilum PM1.</title>
        <authorList>
            <person name="Kane S.R."/>
            <person name="Chakicherla A.Y."/>
            <person name="Chain P.S.G."/>
            <person name="Schmidt R."/>
            <person name="Shin M.W."/>
            <person name="Legler T.C."/>
            <person name="Scow K.M."/>
            <person name="Larimer F.W."/>
            <person name="Lucas S.M."/>
            <person name="Richardson P.M."/>
            <person name="Hristova K.R."/>
        </authorList>
    </citation>
    <scope>NUCLEOTIDE SEQUENCE [LARGE SCALE GENOMIC DNA]</scope>
    <source>
        <strain evidence="3">ATCC BAA-1232 / LMG 22953 / PM1</strain>
    </source>
</reference>
<name>A2SDK1_METPP</name>
<dbReference type="EMBL" id="CP000555">
    <property type="protein sequence ID" value="ABM93640.1"/>
    <property type="molecule type" value="Genomic_DNA"/>
</dbReference>
<dbReference type="AlphaFoldDB" id="A2SDK1"/>
<dbReference type="KEGG" id="mpt:Mpe_A0678"/>
<proteinExistence type="predicted"/>
<evidence type="ECO:0000313" key="2">
    <source>
        <dbReference type="EMBL" id="ABM93640.1"/>
    </source>
</evidence>
<protein>
    <recommendedName>
        <fullName evidence="4">Lysozyme inhibitor LprI N-terminal domain-containing protein</fullName>
    </recommendedName>
</protein>
<keyword evidence="1" id="KW-0732">Signal</keyword>
<sequence length="134" mass="14701">MRLLQLPFPGARALATACTVLAAAAPLPAAAQSMALDPQAMARFDLGYAKCEARLPAMRGHRDDAYLSLRRLQLDDARRRQLAAARRSAAYQGELRRVKTAEAQGVAPAASSPLEHQCQALWAETQRVMHQPRR</sequence>
<feature type="chain" id="PRO_5002645367" description="Lysozyme inhibitor LprI N-terminal domain-containing protein" evidence="1">
    <location>
        <begin position="32"/>
        <end position="134"/>
    </location>
</feature>
<organism evidence="2 3">
    <name type="scientific">Methylibium petroleiphilum (strain ATCC BAA-1232 / LMG 22953 / PM1)</name>
    <dbReference type="NCBI Taxonomy" id="420662"/>
    <lineage>
        <taxon>Bacteria</taxon>
        <taxon>Pseudomonadati</taxon>
        <taxon>Pseudomonadota</taxon>
        <taxon>Betaproteobacteria</taxon>
        <taxon>Burkholderiales</taxon>
        <taxon>Sphaerotilaceae</taxon>
        <taxon>Methylibium</taxon>
    </lineage>
</organism>
<gene>
    <name evidence="2" type="ordered locus">Mpe_A0678</name>
</gene>